<evidence type="ECO:0000313" key="1">
    <source>
        <dbReference type="EMBL" id="ACN52724.1"/>
    </source>
</evidence>
<dbReference type="EMBL" id="CP001434">
    <property type="protein sequence ID" value="ACN52725.1"/>
    <property type="molecule type" value="Genomic_DNA"/>
</dbReference>
<geneLocation type="plasmid" evidence="2 3">
    <name>VS116_cp32-2-7</name>
</geneLocation>
<accession>C0R8C3</accession>
<organism evidence="2 3">
    <name type="scientific">Borreliella valaisiana VS116</name>
    <dbReference type="NCBI Taxonomy" id="445987"/>
    <lineage>
        <taxon>Bacteria</taxon>
        <taxon>Pseudomonadati</taxon>
        <taxon>Spirochaetota</taxon>
        <taxon>Spirochaetia</taxon>
        <taxon>Spirochaetales</taxon>
        <taxon>Borreliaceae</taxon>
        <taxon>Borreliella</taxon>
    </lineage>
</organism>
<evidence type="ECO:0000313" key="2">
    <source>
        <dbReference type="EMBL" id="ACN52725.1"/>
    </source>
</evidence>
<protein>
    <submittedName>
        <fullName evidence="2">Uncharacterized protein</fullName>
    </submittedName>
</protein>
<proteinExistence type="predicted"/>
<dbReference type="HOGENOM" id="CLU_3340936_0_0_12"/>
<sequence length="37" mass="4246">MSITIYSFLIDAAPVNCKIKRNDSLISKVLEFVRKCE</sequence>
<keyword evidence="2" id="KW-0614">Plasmid</keyword>
<dbReference type="EMBL" id="CP001434">
    <property type="protein sequence ID" value="ACN52724.1"/>
    <property type="molecule type" value="Genomic_DNA"/>
</dbReference>
<name>C0R8C3_BORVA</name>
<keyword evidence="3" id="KW-1185">Reference proteome</keyword>
<evidence type="ECO:0000313" key="3">
    <source>
        <dbReference type="Proteomes" id="UP000006163"/>
    </source>
</evidence>
<dbReference type="Proteomes" id="UP000006163">
    <property type="component" value="Plasmid VS116_cp32-2-7"/>
</dbReference>
<reference evidence="2 3" key="1">
    <citation type="journal article" date="2012" name="J. Bacteriol.">
        <title>Whole-Genome Sequences of Borrelia bissettii, Borrelia valaisiana, and Borrelia spielmanii.</title>
        <authorList>
            <person name="Schutzer S.E."/>
            <person name="Fraser-Liggett C.M."/>
            <person name="Qiu W.G."/>
            <person name="Kraiczy P."/>
            <person name="Mongodin E.F."/>
            <person name="Dunn J.J."/>
            <person name="Luft B.J."/>
            <person name="Casjens S.R."/>
        </authorList>
    </citation>
    <scope>NUCLEOTIDE SEQUENCE [LARGE SCALE GENOMIC DNA]</scope>
    <source>
        <strain evidence="2 3">VS116</strain>
        <plasmid evidence="2">VS116_cp32-2-7</plasmid>
    </source>
</reference>
<gene>
    <name evidence="2" type="ORF">BVAVS116_O0012</name>
    <name evidence="1" type="ORF">BVAVS116_O0039</name>
</gene>
<dbReference type="AlphaFoldDB" id="C0R8C3"/>